<dbReference type="Gene3D" id="1.10.10.1320">
    <property type="entry name" value="Anti-sigma factor, zinc-finger domain"/>
    <property type="match status" value="1"/>
</dbReference>
<reference evidence="6" key="1">
    <citation type="journal article" date="2019" name="Int. J. Syst. Evol. Microbiol.">
        <title>The Global Catalogue of Microorganisms (GCM) 10K type strain sequencing project: providing services to taxonomists for standard genome sequencing and annotation.</title>
        <authorList>
            <consortium name="The Broad Institute Genomics Platform"/>
            <consortium name="The Broad Institute Genome Sequencing Center for Infectious Disease"/>
            <person name="Wu L."/>
            <person name="Ma J."/>
        </authorList>
    </citation>
    <scope>NUCLEOTIDE SEQUENCE [LARGE SCALE GENOMIC DNA]</scope>
    <source>
        <strain evidence="6">JCM 9092</strain>
    </source>
</reference>
<dbReference type="EMBL" id="BAAAUG010000200">
    <property type="protein sequence ID" value="GAA3148158.1"/>
    <property type="molecule type" value="Genomic_DNA"/>
</dbReference>
<keyword evidence="1" id="KW-0805">Transcription regulation</keyword>
<accession>A0ABP6NH13</accession>
<dbReference type="Proteomes" id="UP001501637">
    <property type="component" value="Unassembled WGS sequence"/>
</dbReference>
<evidence type="ECO:0000256" key="1">
    <source>
        <dbReference type="ARBA" id="ARBA00023015"/>
    </source>
</evidence>
<dbReference type="InterPro" id="IPR027383">
    <property type="entry name" value="Znf_put"/>
</dbReference>
<dbReference type="RefSeq" id="WP_344529780.1">
    <property type="nucleotide sequence ID" value="NZ_BAAAUG010000200.1"/>
</dbReference>
<organism evidence="5 6">
    <name type="scientific">Streptomyces rectiviolaceus</name>
    <dbReference type="NCBI Taxonomy" id="332591"/>
    <lineage>
        <taxon>Bacteria</taxon>
        <taxon>Bacillati</taxon>
        <taxon>Actinomycetota</taxon>
        <taxon>Actinomycetes</taxon>
        <taxon>Kitasatosporales</taxon>
        <taxon>Streptomycetaceae</taxon>
        <taxon>Streptomyces</taxon>
    </lineage>
</organism>
<dbReference type="Pfam" id="PF13490">
    <property type="entry name" value="zf-HC2"/>
    <property type="match status" value="1"/>
</dbReference>
<sequence>MRPLERHRDAGAYALGVLDAADTFRFDDHLMDCPTCRALLEELGPAARQLAAYDRLTPPHVEPLAVPGPGLIDRLLTESGRLHRARRRRWLCAVAASVVLAVAAPATAGLRADGPGPEQITARDGRTGVSATLTARGRDWGTDIGLRVRDPHGGARVCELIAVAADGSEQTVTTWKVPVGESAGGSSGDLSTRGGAALAREDIARYEVRTTDGQHLLTLRRP</sequence>
<evidence type="ECO:0000313" key="5">
    <source>
        <dbReference type="EMBL" id="GAA3148158.1"/>
    </source>
</evidence>
<protein>
    <submittedName>
        <fullName evidence="5">Zf-HC2 domain-containing protein</fullName>
    </submittedName>
</protein>
<keyword evidence="2" id="KW-0804">Transcription</keyword>
<keyword evidence="3" id="KW-0812">Transmembrane</keyword>
<dbReference type="InterPro" id="IPR041916">
    <property type="entry name" value="Anti_sigma_zinc_sf"/>
</dbReference>
<feature type="transmembrane region" description="Helical" evidence="3">
    <location>
        <begin position="90"/>
        <end position="110"/>
    </location>
</feature>
<keyword evidence="3" id="KW-1133">Transmembrane helix</keyword>
<keyword evidence="6" id="KW-1185">Reference proteome</keyword>
<comment type="caution">
    <text evidence="5">The sequence shown here is derived from an EMBL/GenBank/DDBJ whole genome shotgun (WGS) entry which is preliminary data.</text>
</comment>
<name>A0ABP6NH13_9ACTN</name>
<evidence type="ECO:0000256" key="2">
    <source>
        <dbReference type="ARBA" id="ARBA00023163"/>
    </source>
</evidence>
<evidence type="ECO:0000256" key="3">
    <source>
        <dbReference type="SAM" id="Phobius"/>
    </source>
</evidence>
<evidence type="ECO:0000313" key="6">
    <source>
        <dbReference type="Proteomes" id="UP001501637"/>
    </source>
</evidence>
<evidence type="ECO:0000259" key="4">
    <source>
        <dbReference type="Pfam" id="PF13490"/>
    </source>
</evidence>
<gene>
    <name evidence="5" type="ORF">GCM10010449_78600</name>
</gene>
<keyword evidence="3" id="KW-0472">Membrane</keyword>
<feature type="domain" description="Putative zinc-finger" evidence="4">
    <location>
        <begin position="11"/>
        <end position="37"/>
    </location>
</feature>
<proteinExistence type="predicted"/>